<reference evidence="6" key="1">
    <citation type="submission" date="2023-07" db="EMBL/GenBank/DDBJ databases">
        <title>Chromosome-level genome assembly of Artemia franciscana.</title>
        <authorList>
            <person name="Jo E."/>
        </authorList>
    </citation>
    <scope>NUCLEOTIDE SEQUENCE</scope>
    <source>
        <tissue evidence="6">Whole body</tissue>
    </source>
</reference>
<comment type="cofactor">
    <cofactor evidence="3">
        <name>pyridoxal 5'-phosphate</name>
        <dbReference type="ChEBI" id="CHEBI:597326"/>
    </cofactor>
</comment>
<keyword evidence="7" id="KW-1185">Reference proteome</keyword>
<evidence type="ECO:0000259" key="5">
    <source>
        <dbReference type="Pfam" id="PF01168"/>
    </source>
</evidence>
<comment type="caution">
    <text evidence="6">The sequence shown here is derived from an EMBL/GenBank/DDBJ whole genome shotgun (WGS) entry which is preliminary data.</text>
</comment>
<dbReference type="InterPro" id="IPR029066">
    <property type="entry name" value="PLP-binding_barrel"/>
</dbReference>
<evidence type="ECO:0000256" key="4">
    <source>
        <dbReference type="RuleBase" id="RU004514"/>
    </source>
</evidence>
<keyword evidence="1 2" id="KW-0663">Pyridoxal phosphate</keyword>
<evidence type="ECO:0000313" key="7">
    <source>
        <dbReference type="Proteomes" id="UP001187531"/>
    </source>
</evidence>
<feature type="domain" description="Alanine racemase N-terminal" evidence="5">
    <location>
        <begin position="25"/>
        <end position="241"/>
    </location>
</feature>
<dbReference type="SUPFAM" id="SSF51419">
    <property type="entry name" value="PLP-binding barrel"/>
    <property type="match status" value="1"/>
</dbReference>
<dbReference type="Pfam" id="PF01168">
    <property type="entry name" value="Ala_racemase_N"/>
    <property type="match status" value="1"/>
</dbReference>
<dbReference type="NCBIfam" id="TIGR00044">
    <property type="entry name" value="YggS family pyridoxal phosphate-dependent enzyme"/>
    <property type="match status" value="1"/>
</dbReference>
<dbReference type="AlphaFoldDB" id="A0AA88H1L5"/>
<protein>
    <recommendedName>
        <fullName evidence="2">Pyridoxal phosphate homeostasis protein</fullName>
        <shortName evidence="2">PLP homeostasis protein</shortName>
    </recommendedName>
</protein>
<dbReference type="Proteomes" id="UP001187531">
    <property type="component" value="Unassembled WGS sequence"/>
</dbReference>
<dbReference type="InterPro" id="IPR011078">
    <property type="entry name" value="PyrdxlP_homeostasis"/>
</dbReference>
<dbReference type="HAMAP" id="MF_02087">
    <property type="entry name" value="PLP_homeostasis"/>
    <property type="match status" value="1"/>
</dbReference>
<dbReference type="GO" id="GO:0030170">
    <property type="term" value="F:pyridoxal phosphate binding"/>
    <property type="evidence" value="ECO:0007669"/>
    <property type="project" value="UniProtKB-UniRule"/>
</dbReference>
<feature type="modified residue" description="N6-(pyridoxal phosphate)lysine" evidence="2 3">
    <location>
        <position position="37"/>
    </location>
</feature>
<accession>A0AA88H1L5</accession>
<proteinExistence type="inferred from homology"/>
<gene>
    <name evidence="6" type="ORF">QYM36_019095</name>
</gene>
<evidence type="ECO:0000256" key="3">
    <source>
        <dbReference type="PIRSR" id="PIRSR004848-1"/>
    </source>
</evidence>
<dbReference type="FunFam" id="3.20.20.10:FF:000007">
    <property type="entry name" value="Pyridoxal phosphate homeostasis protein"/>
    <property type="match status" value="1"/>
</dbReference>
<comment type="similarity">
    <text evidence="2 4">Belongs to the pyridoxal phosphate-binding protein YggS/PROSC family.</text>
</comment>
<organism evidence="6 7">
    <name type="scientific">Artemia franciscana</name>
    <name type="common">Brine shrimp</name>
    <name type="synonym">Artemia sanfranciscana</name>
    <dbReference type="NCBI Taxonomy" id="6661"/>
    <lineage>
        <taxon>Eukaryota</taxon>
        <taxon>Metazoa</taxon>
        <taxon>Ecdysozoa</taxon>
        <taxon>Arthropoda</taxon>
        <taxon>Crustacea</taxon>
        <taxon>Branchiopoda</taxon>
        <taxon>Anostraca</taxon>
        <taxon>Artemiidae</taxon>
        <taxon>Artemia</taxon>
    </lineage>
</organism>
<dbReference type="InterPro" id="IPR001608">
    <property type="entry name" value="Ala_racemase_N"/>
</dbReference>
<evidence type="ECO:0000256" key="2">
    <source>
        <dbReference type="HAMAP-Rule" id="MF_03225"/>
    </source>
</evidence>
<comment type="function">
    <text evidence="2">Pyridoxal 5'-phosphate (PLP)-binding protein, which may be involved in intracellular homeostatic regulation of pyridoxal 5'-phosphate (PLP), the active form of vitamin B6.</text>
</comment>
<name>A0AA88H1L5_ARTSF</name>
<dbReference type="CDD" id="cd06822">
    <property type="entry name" value="PLPDE_III_YBL036c_euk"/>
    <property type="match status" value="1"/>
</dbReference>
<dbReference type="PANTHER" id="PTHR10146:SF14">
    <property type="entry name" value="PYRIDOXAL PHOSPHATE HOMEOSTASIS PROTEIN"/>
    <property type="match status" value="1"/>
</dbReference>
<dbReference type="PANTHER" id="PTHR10146">
    <property type="entry name" value="PROLINE SYNTHETASE CO-TRANSCRIBED BACTERIAL HOMOLOG PROTEIN"/>
    <property type="match status" value="1"/>
</dbReference>
<dbReference type="EMBL" id="JAVRJZ010000504">
    <property type="protein sequence ID" value="KAK2702293.1"/>
    <property type="molecule type" value="Genomic_DNA"/>
</dbReference>
<evidence type="ECO:0000313" key="6">
    <source>
        <dbReference type="EMBL" id="KAK2702293.1"/>
    </source>
</evidence>
<evidence type="ECO:0000256" key="1">
    <source>
        <dbReference type="ARBA" id="ARBA00022898"/>
    </source>
</evidence>
<dbReference type="Gene3D" id="3.20.20.10">
    <property type="entry name" value="Alanine racemase"/>
    <property type="match status" value="1"/>
</dbReference>
<dbReference type="PIRSF" id="PIRSF004848">
    <property type="entry name" value="YBL036c_PLPDEIII"/>
    <property type="match status" value="1"/>
</dbReference>
<sequence length="252" mass="27844">MSAISEALTSVRRRVAAATAKRTSNVRHEVRLVAVSKTKPVEDIIEAYQNGQRDFGENYVQELVEKANNEKILKLCPEIRWHLIGHLQRNKVPKIVALKNLSMVETVDSTKLAEALNTARQKYIPNGGPLSVMIQVNTSNEEAKSGIAPEDAPSLAEYIKDSCRSLKLVGVMTIGAYDYDVSLGPNPDFLRLITCRNTVSSHLEIDAEELELSMGMSSDYEHAIELGSTNIRVGSTIFGARNYSKPSVEVKK</sequence>